<dbReference type="Gene3D" id="2.10.109.10">
    <property type="entry name" value="Umud Fragment, subunit A"/>
    <property type="match status" value="1"/>
</dbReference>
<dbReference type="GO" id="GO:0016020">
    <property type="term" value="C:membrane"/>
    <property type="evidence" value="ECO:0007669"/>
    <property type="project" value="InterPro"/>
</dbReference>
<dbReference type="Pfam" id="PF10502">
    <property type="entry name" value="Peptidase_S26"/>
    <property type="match status" value="1"/>
</dbReference>
<dbReference type="PROSITE" id="PS00761">
    <property type="entry name" value="SPASE_I_3"/>
    <property type="match status" value="1"/>
</dbReference>
<comment type="caution">
    <text evidence="3">The sequence shown here is derived from an EMBL/GenBank/DDBJ whole genome shotgun (WGS) entry which is preliminary data.</text>
</comment>
<organism evidence="3">
    <name type="scientific">marine sediment metagenome</name>
    <dbReference type="NCBI Taxonomy" id="412755"/>
    <lineage>
        <taxon>unclassified sequences</taxon>
        <taxon>metagenomes</taxon>
        <taxon>ecological metagenomes</taxon>
    </lineage>
</organism>
<gene>
    <name evidence="3" type="ORF">S03H2_71086</name>
</gene>
<dbReference type="InterPro" id="IPR036286">
    <property type="entry name" value="LexA/Signal_pep-like_sf"/>
</dbReference>
<name>X1L0A4_9ZZZZ</name>
<dbReference type="EMBL" id="BARU01047440">
    <property type="protein sequence ID" value="GAH99325.1"/>
    <property type="molecule type" value="Genomic_DNA"/>
</dbReference>
<dbReference type="AlphaFoldDB" id="X1L0A4"/>
<dbReference type="InterPro" id="IPR019758">
    <property type="entry name" value="Pept_S26A_signal_pept_1_CS"/>
</dbReference>
<evidence type="ECO:0000313" key="3">
    <source>
        <dbReference type="EMBL" id="GAH99325.1"/>
    </source>
</evidence>
<keyword evidence="1" id="KW-0378">Hydrolase</keyword>
<accession>X1L0A4</accession>
<evidence type="ECO:0000259" key="2">
    <source>
        <dbReference type="Pfam" id="PF10502"/>
    </source>
</evidence>
<dbReference type="SUPFAM" id="SSF51306">
    <property type="entry name" value="LexA/Signal peptidase"/>
    <property type="match status" value="1"/>
</dbReference>
<dbReference type="GO" id="GO:0006465">
    <property type="term" value="P:signal peptide processing"/>
    <property type="evidence" value="ECO:0007669"/>
    <property type="project" value="InterPro"/>
</dbReference>
<dbReference type="CDD" id="cd06530">
    <property type="entry name" value="S26_SPase_I"/>
    <property type="match status" value="1"/>
</dbReference>
<protein>
    <recommendedName>
        <fullName evidence="2">Peptidase S26 domain-containing protein</fullName>
    </recommendedName>
</protein>
<sequence length="95" mass="10743">LDRDVYYTNEWIRSAGEPGHATEGHPLGLLSEEFFVLGDNSPNSSDGRLWTLDRPAVPHRNLVGKAFFVYWPAAGRRTPLNVPLMPDPTGWRFVH</sequence>
<dbReference type="GO" id="GO:0004252">
    <property type="term" value="F:serine-type endopeptidase activity"/>
    <property type="evidence" value="ECO:0007669"/>
    <property type="project" value="InterPro"/>
</dbReference>
<proteinExistence type="predicted"/>
<dbReference type="InterPro" id="IPR019533">
    <property type="entry name" value="Peptidase_S26"/>
</dbReference>
<reference evidence="3" key="1">
    <citation type="journal article" date="2014" name="Front. Microbiol.">
        <title>High frequency of phylogenetically diverse reductive dehalogenase-homologous genes in deep subseafloor sedimentary metagenomes.</title>
        <authorList>
            <person name="Kawai M."/>
            <person name="Futagami T."/>
            <person name="Toyoda A."/>
            <person name="Takaki Y."/>
            <person name="Nishi S."/>
            <person name="Hori S."/>
            <person name="Arai W."/>
            <person name="Tsubouchi T."/>
            <person name="Morono Y."/>
            <person name="Uchiyama I."/>
            <person name="Ito T."/>
            <person name="Fujiyama A."/>
            <person name="Inagaki F."/>
            <person name="Takami H."/>
        </authorList>
    </citation>
    <scope>NUCLEOTIDE SEQUENCE</scope>
    <source>
        <strain evidence="3">Expedition CK06-06</strain>
    </source>
</reference>
<evidence type="ECO:0000256" key="1">
    <source>
        <dbReference type="ARBA" id="ARBA00022801"/>
    </source>
</evidence>
<feature type="non-terminal residue" evidence="3">
    <location>
        <position position="1"/>
    </location>
</feature>
<feature type="domain" description="Peptidase S26" evidence="2">
    <location>
        <begin position="31"/>
        <end position="71"/>
    </location>
</feature>